<dbReference type="OrthoDB" id="9813151at2"/>
<evidence type="ECO:0000313" key="18">
    <source>
        <dbReference type="Proteomes" id="UP000010880"/>
    </source>
</evidence>
<accession>L0KAR7</accession>
<evidence type="ECO:0000313" key="17">
    <source>
        <dbReference type="EMBL" id="AGB41464.1"/>
    </source>
</evidence>
<evidence type="ECO:0000256" key="14">
    <source>
        <dbReference type="SAM" id="Phobius"/>
    </source>
</evidence>
<dbReference type="Gene3D" id="6.10.340.10">
    <property type="match status" value="1"/>
</dbReference>
<evidence type="ECO:0000256" key="9">
    <source>
        <dbReference type="ARBA" id="ARBA00022777"/>
    </source>
</evidence>
<dbReference type="InterPro" id="IPR003660">
    <property type="entry name" value="HAMP_dom"/>
</dbReference>
<dbReference type="Pfam" id="PF00512">
    <property type="entry name" value="HisKA"/>
    <property type="match status" value="1"/>
</dbReference>
<dbReference type="SMART" id="SM00304">
    <property type="entry name" value="HAMP"/>
    <property type="match status" value="1"/>
</dbReference>
<dbReference type="PROSITE" id="PS50109">
    <property type="entry name" value="HIS_KIN"/>
    <property type="match status" value="1"/>
</dbReference>
<keyword evidence="13 14" id="KW-0472">Membrane</keyword>
<name>L0KAR7_HALHC</name>
<dbReference type="HOGENOM" id="CLU_000445_89_6_9"/>
<keyword evidence="10" id="KW-0067">ATP-binding</keyword>
<dbReference type="Gene3D" id="3.30.450.20">
    <property type="entry name" value="PAS domain"/>
    <property type="match status" value="1"/>
</dbReference>
<dbReference type="GO" id="GO:0005524">
    <property type="term" value="F:ATP binding"/>
    <property type="evidence" value="ECO:0007669"/>
    <property type="project" value="UniProtKB-KW"/>
</dbReference>
<feature type="transmembrane region" description="Helical" evidence="14">
    <location>
        <begin position="172"/>
        <end position="192"/>
    </location>
</feature>
<evidence type="ECO:0000256" key="12">
    <source>
        <dbReference type="ARBA" id="ARBA00023012"/>
    </source>
</evidence>
<comment type="catalytic activity">
    <reaction evidence="1">
        <text>ATP + protein L-histidine = ADP + protein N-phospho-L-histidine.</text>
        <dbReference type="EC" id="2.7.13.3"/>
    </reaction>
</comment>
<dbReference type="CDD" id="cd00082">
    <property type="entry name" value="HisKA"/>
    <property type="match status" value="1"/>
</dbReference>
<evidence type="ECO:0000256" key="1">
    <source>
        <dbReference type="ARBA" id="ARBA00000085"/>
    </source>
</evidence>
<dbReference type="SUPFAM" id="SSF55874">
    <property type="entry name" value="ATPase domain of HSP90 chaperone/DNA topoisomerase II/histidine kinase"/>
    <property type="match status" value="1"/>
</dbReference>
<evidence type="ECO:0000256" key="4">
    <source>
        <dbReference type="ARBA" id="ARBA00022475"/>
    </source>
</evidence>
<dbReference type="RefSeq" id="WP_015327182.1">
    <property type="nucleotide sequence ID" value="NC_019978.1"/>
</dbReference>
<keyword evidence="7 14" id="KW-0812">Transmembrane</keyword>
<dbReference type="InterPro" id="IPR003594">
    <property type="entry name" value="HATPase_dom"/>
</dbReference>
<keyword evidence="5" id="KW-0597">Phosphoprotein</keyword>
<protein>
    <recommendedName>
        <fullName evidence="3">histidine kinase</fullName>
        <ecNumber evidence="3">2.7.13.3</ecNumber>
    </recommendedName>
</protein>
<dbReference type="EMBL" id="CP003359">
    <property type="protein sequence ID" value="AGB41464.1"/>
    <property type="molecule type" value="Genomic_DNA"/>
</dbReference>
<dbReference type="SUPFAM" id="SSF47384">
    <property type="entry name" value="Homodimeric domain of signal transducing histidine kinase"/>
    <property type="match status" value="1"/>
</dbReference>
<keyword evidence="9 17" id="KW-0418">Kinase</keyword>
<sequence length="477" mass="54444">MKLLKFNTISRKLLIRFVVIILVTLFILGLALAYLFQNYYYNDTEEKFIEQGKKIATLVQGSLYKGNYKETISFLRNSQRFFEGEVWIVNSKGLVLATTQEKEFQGIRLNKKEIEQAFRGKIISKRGFARYFEEPVLFTAVPIVFEERVIGAVCVYSPLAGLSSTLKDLQWLLFYAALLAITLAFILSFTLSKRFSHPLKVMKKIAVSMAHGNFSNRVEINSNDEIGQLASSFNYLADKLEKTIDSLQKKERLQRRFVADVSHELRTPLTSIHGFIKALKNGVYESKADQQEYYAIISEEVKRLIRLVNDLLDLSRLELGQIRLEQEPLNMKEIIKGVIKNLELNLAKKNLTINLNTSQEIPLVLADRDRIEQVLINLLSNAIDFTPQGERIKIDFLVEPNRVKILVEDTGPGIPKEELNDIWNRFHKVDKARTTSKGGTGLGLAIVKEIIDRHDGQVWVDSKEGVGSRFGFSLPRA</sequence>
<evidence type="ECO:0000256" key="8">
    <source>
        <dbReference type="ARBA" id="ARBA00022741"/>
    </source>
</evidence>
<dbReference type="eggNOG" id="COG5002">
    <property type="taxonomic scope" value="Bacteria"/>
</dbReference>
<organism evidence="17 18">
    <name type="scientific">Halobacteroides halobius (strain ATCC 35273 / DSM 5150 / MD-1)</name>
    <dbReference type="NCBI Taxonomy" id="748449"/>
    <lineage>
        <taxon>Bacteria</taxon>
        <taxon>Bacillati</taxon>
        <taxon>Bacillota</taxon>
        <taxon>Clostridia</taxon>
        <taxon>Halanaerobiales</taxon>
        <taxon>Halobacteroidaceae</taxon>
        <taxon>Halobacteroides</taxon>
    </lineage>
</organism>
<evidence type="ECO:0000256" key="2">
    <source>
        <dbReference type="ARBA" id="ARBA00004651"/>
    </source>
</evidence>
<dbReference type="SMART" id="SM00387">
    <property type="entry name" value="HATPase_c"/>
    <property type="match status" value="1"/>
</dbReference>
<evidence type="ECO:0000256" key="3">
    <source>
        <dbReference type="ARBA" id="ARBA00012438"/>
    </source>
</evidence>
<dbReference type="EC" id="2.7.13.3" evidence="3"/>
<dbReference type="FunFam" id="1.10.287.130:FF:000001">
    <property type="entry name" value="Two-component sensor histidine kinase"/>
    <property type="match status" value="1"/>
</dbReference>
<evidence type="ECO:0000256" key="11">
    <source>
        <dbReference type="ARBA" id="ARBA00022989"/>
    </source>
</evidence>
<keyword evidence="11 14" id="KW-1133">Transmembrane helix</keyword>
<comment type="subcellular location">
    <subcellularLocation>
        <location evidence="2">Cell membrane</location>
        <topology evidence="2">Multi-pass membrane protein</topology>
    </subcellularLocation>
</comment>
<dbReference type="SUPFAM" id="SSF55781">
    <property type="entry name" value="GAF domain-like"/>
    <property type="match status" value="1"/>
</dbReference>
<dbReference type="InterPro" id="IPR036097">
    <property type="entry name" value="HisK_dim/P_sf"/>
</dbReference>
<evidence type="ECO:0000256" key="6">
    <source>
        <dbReference type="ARBA" id="ARBA00022679"/>
    </source>
</evidence>
<feature type="domain" description="HAMP" evidence="16">
    <location>
        <begin position="193"/>
        <end position="245"/>
    </location>
</feature>
<keyword evidence="6" id="KW-0808">Transferase</keyword>
<dbReference type="Proteomes" id="UP000010880">
    <property type="component" value="Chromosome"/>
</dbReference>
<dbReference type="AlphaFoldDB" id="L0KAR7"/>
<gene>
    <name evidence="17" type="ordered locus">Halha_1523</name>
</gene>
<dbReference type="GO" id="GO:0000155">
    <property type="term" value="F:phosphorelay sensor kinase activity"/>
    <property type="evidence" value="ECO:0007669"/>
    <property type="project" value="InterPro"/>
</dbReference>
<dbReference type="Gene3D" id="3.30.565.10">
    <property type="entry name" value="Histidine kinase-like ATPase, C-terminal domain"/>
    <property type="match status" value="1"/>
</dbReference>
<dbReference type="FunFam" id="3.30.565.10:FF:000006">
    <property type="entry name" value="Sensor histidine kinase WalK"/>
    <property type="match status" value="1"/>
</dbReference>
<keyword evidence="8" id="KW-0547">Nucleotide-binding</keyword>
<evidence type="ECO:0000256" key="7">
    <source>
        <dbReference type="ARBA" id="ARBA00022692"/>
    </source>
</evidence>
<dbReference type="Pfam" id="PF02518">
    <property type="entry name" value="HATPase_c"/>
    <property type="match status" value="1"/>
</dbReference>
<dbReference type="Pfam" id="PF00672">
    <property type="entry name" value="HAMP"/>
    <property type="match status" value="1"/>
</dbReference>
<evidence type="ECO:0000259" key="16">
    <source>
        <dbReference type="PROSITE" id="PS50885"/>
    </source>
</evidence>
<reference evidence="18" key="1">
    <citation type="submission" date="2012-02" db="EMBL/GenBank/DDBJ databases">
        <title>The complete genome of Halobacteroides halobius DSM 5150.</title>
        <authorList>
            <person name="Lucas S."/>
            <person name="Copeland A."/>
            <person name="Lapidus A."/>
            <person name="Glavina del Rio T."/>
            <person name="Dalin E."/>
            <person name="Tice H."/>
            <person name="Bruce D."/>
            <person name="Goodwin L."/>
            <person name="Pitluck S."/>
            <person name="Peters L."/>
            <person name="Mikhailova N."/>
            <person name="Gu W."/>
            <person name="Kyrpides N."/>
            <person name="Mavromatis K."/>
            <person name="Ivanova N."/>
            <person name="Brettin T."/>
            <person name="Detter J.C."/>
            <person name="Han C."/>
            <person name="Larimer F."/>
            <person name="Land M."/>
            <person name="Hauser L."/>
            <person name="Markowitz V."/>
            <person name="Cheng J.-F."/>
            <person name="Hugenholtz P."/>
            <person name="Woyke T."/>
            <person name="Wu D."/>
            <person name="Tindall B."/>
            <person name="Pomrenke H."/>
            <person name="Brambilla E."/>
            <person name="Klenk H.-P."/>
            <person name="Eisen J.A."/>
        </authorList>
    </citation>
    <scope>NUCLEOTIDE SEQUENCE [LARGE SCALE GENOMIC DNA]</scope>
    <source>
        <strain evidence="18">ATCC 35273 / DSM 5150 / MD-1</strain>
    </source>
</reference>
<dbReference type="InterPro" id="IPR003661">
    <property type="entry name" value="HisK_dim/P_dom"/>
</dbReference>
<dbReference type="InterPro" id="IPR036890">
    <property type="entry name" value="HATPase_C_sf"/>
</dbReference>
<dbReference type="CDD" id="cd00075">
    <property type="entry name" value="HATPase"/>
    <property type="match status" value="1"/>
</dbReference>
<dbReference type="PANTHER" id="PTHR45528:SF1">
    <property type="entry name" value="SENSOR HISTIDINE KINASE CPXA"/>
    <property type="match status" value="1"/>
</dbReference>
<keyword evidence="4" id="KW-1003">Cell membrane</keyword>
<dbReference type="PROSITE" id="PS50885">
    <property type="entry name" value="HAMP"/>
    <property type="match status" value="1"/>
</dbReference>
<feature type="domain" description="Histidine kinase" evidence="15">
    <location>
        <begin position="260"/>
        <end position="477"/>
    </location>
</feature>
<dbReference type="GO" id="GO:0005886">
    <property type="term" value="C:plasma membrane"/>
    <property type="evidence" value="ECO:0007669"/>
    <property type="project" value="UniProtKB-SubCell"/>
</dbReference>
<dbReference type="InterPro" id="IPR005467">
    <property type="entry name" value="His_kinase_dom"/>
</dbReference>
<evidence type="ECO:0000256" key="10">
    <source>
        <dbReference type="ARBA" id="ARBA00022840"/>
    </source>
</evidence>
<keyword evidence="12" id="KW-0902">Two-component regulatory system</keyword>
<dbReference type="PRINTS" id="PR00344">
    <property type="entry name" value="BCTRLSENSOR"/>
</dbReference>
<evidence type="ECO:0000256" key="13">
    <source>
        <dbReference type="ARBA" id="ARBA00023136"/>
    </source>
</evidence>
<evidence type="ECO:0000256" key="5">
    <source>
        <dbReference type="ARBA" id="ARBA00022553"/>
    </source>
</evidence>
<dbReference type="Gene3D" id="1.10.287.130">
    <property type="match status" value="1"/>
</dbReference>
<dbReference type="SMART" id="SM00388">
    <property type="entry name" value="HisKA"/>
    <property type="match status" value="1"/>
</dbReference>
<dbReference type="PATRIC" id="fig|748449.3.peg.1474"/>
<feature type="transmembrane region" description="Helical" evidence="14">
    <location>
        <begin position="13"/>
        <end position="36"/>
    </location>
</feature>
<dbReference type="InterPro" id="IPR050398">
    <property type="entry name" value="HssS/ArlS-like"/>
</dbReference>
<evidence type="ECO:0000259" key="15">
    <source>
        <dbReference type="PROSITE" id="PS50109"/>
    </source>
</evidence>
<dbReference type="STRING" id="748449.Halha_1523"/>
<dbReference type="PANTHER" id="PTHR45528">
    <property type="entry name" value="SENSOR HISTIDINE KINASE CPXA"/>
    <property type="match status" value="1"/>
</dbReference>
<dbReference type="SUPFAM" id="SSF158472">
    <property type="entry name" value="HAMP domain-like"/>
    <property type="match status" value="1"/>
</dbReference>
<dbReference type="KEGG" id="hhl:Halha_1523"/>
<keyword evidence="18" id="KW-1185">Reference proteome</keyword>
<dbReference type="CDD" id="cd06225">
    <property type="entry name" value="HAMP"/>
    <property type="match status" value="1"/>
</dbReference>
<proteinExistence type="predicted"/>
<dbReference type="InterPro" id="IPR004358">
    <property type="entry name" value="Sig_transdc_His_kin-like_C"/>
</dbReference>